<comment type="caution">
    <text evidence="2">The sequence shown here is derived from an EMBL/GenBank/DDBJ whole genome shotgun (WGS) entry which is preliminary data.</text>
</comment>
<feature type="coiled-coil region" evidence="1">
    <location>
        <begin position="11"/>
        <end position="52"/>
    </location>
</feature>
<organism evidence="2 3">
    <name type="scientific">Stylosanthes scabra</name>
    <dbReference type="NCBI Taxonomy" id="79078"/>
    <lineage>
        <taxon>Eukaryota</taxon>
        <taxon>Viridiplantae</taxon>
        <taxon>Streptophyta</taxon>
        <taxon>Embryophyta</taxon>
        <taxon>Tracheophyta</taxon>
        <taxon>Spermatophyta</taxon>
        <taxon>Magnoliopsida</taxon>
        <taxon>eudicotyledons</taxon>
        <taxon>Gunneridae</taxon>
        <taxon>Pentapetalae</taxon>
        <taxon>rosids</taxon>
        <taxon>fabids</taxon>
        <taxon>Fabales</taxon>
        <taxon>Fabaceae</taxon>
        <taxon>Papilionoideae</taxon>
        <taxon>50 kb inversion clade</taxon>
        <taxon>dalbergioids sensu lato</taxon>
        <taxon>Dalbergieae</taxon>
        <taxon>Pterocarpus clade</taxon>
        <taxon>Stylosanthes</taxon>
    </lineage>
</organism>
<name>A0ABU6XJA9_9FABA</name>
<protein>
    <submittedName>
        <fullName evidence="2">Uncharacterized protein</fullName>
    </submittedName>
</protein>
<dbReference type="EMBL" id="JASCZI010212018">
    <property type="protein sequence ID" value="MED6198002.1"/>
    <property type="molecule type" value="Genomic_DNA"/>
</dbReference>
<gene>
    <name evidence="2" type="ORF">PIB30_061999</name>
</gene>
<accession>A0ABU6XJA9</accession>
<sequence length="77" mass="9032">MADVQKVLELERKLEKEDEGLKTDVEQLKRKLQKLDKEKTKLEARVVELCVQKKDAETSKEDHGFVMMEAGFERARK</sequence>
<evidence type="ECO:0000256" key="1">
    <source>
        <dbReference type="SAM" id="Coils"/>
    </source>
</evidence>
<keyword evidence="3" id="KW-1185">Reference proteome</keyword>
<reference evidence="2 3" key="1">
    <citation type="journal article" date="2023" name="Plants (Basel)">
        <title>Bridging the Gap: Combining Genomics and Transcriptomics Approaches to Understand Stylosanthes scabra, an Orphan Legume from the Brazilian Caatinga.</title>
        <authorList>
            <person name="Ferreira-Neto J.R.C."/>
            <person name="da Silva M.D."/>
            <person name="Binneck E."/>
            <person name="de Melo N.F."/>
            <person name="da Silva R.H."/>
            <person name="de Melo A.L.T.M."/>
            <person name="Pandolfi V."/>
            <person name="Bustamante F.O."/>
            <person name="Brasileiro-Vidal A.C."/>
            <person name="Benko-Iseppon A.M."/>
        </authorList>
    </citation>
    <scope>NUCLEOTIDE SEQUENCE [LARGE SCALE GENOMIC DNA]</scope>
    <source>
        <tissue evidence="2">Leaves</tissue>
    </source>
</reference>
<evidence type="ECO:0000313" key="2">
    <source>
        <dbReference type="EMBL" id="MED6198002.1"/>
    </source>
</evidence>
<proteinExistence type="predicted"/>
<dbReference type="Proteomes" id="UP001341840">
    <property type="component" value="Unassembled WGS sequence"/>
</dbReference>
<evidence type="ECO:0000313" key="3">
    <source>
        <dbReference type="Proteomes" id="UP001341840"/>
    </source>
</evidence>
<keyword evidence="1" id="KW-0175">Coiled coil</keyword>